<evidence type="ECO:0000313" key="1">
    <source>
        <dbReference type="EMBL" id="MPN52053.1"/>
    </source>
</evidence>
<accession>A0A645IXW4</accession>
<dbReference type="EMBL" id="VSSQ01117779">
    <property type="protein sequence ID" value="MPN52053.1"/>
    <property type="molecule type" value="Genomic_DNA"/>
</dbReference>
<organism evidence="1">
    <name type="scientific">bioreactor metagenome</name>
    <dbReference type="NCBI Taxonomy" id="1076179"/>
    <lineage>
        <taxon>unclassified sequences</taxon>
        <taxon>metagenomes</taxon>
        <taxon>ecological metagenomes</taxon>
    </lineage>
</organism>
<protein>
    <submittedName>
        <fullName evidence="1">Uncharacterized protein</fullName>
    </submittedName>
</protein>
<comment type="caution">
    <text evidence="1">The sequence shown here is derived from an EMBL/GenBank/DDBJ whole genome shotgun (WGS) entry which is preliminary data.</text>
</comment>
<sequence length="94" mass="10336">MTVWFFCDGGFVHGEDRHQHGGQEPGHHNANDQPILTSIDELAHKEDQGQRQDLHQRFKAGGHATLAGGHVIWYQPQGGALPQVGGKLDQHNGQ</sequence>
<name>A0A645IXW4_9ZZZZ</name>
<gene>
    <name evidence="1" type="ORF">SDC9_199705</name>
</gene>
<dbReference type="AlphaFoldDB" id="A0A645IXW4"/>
<proteinExistence type="predicted"/>
<reference evidence="1" key="1">
    <citation type="submission" date="2019-08" db="EMBL/GenBank/DDBJ databases">
        <authorList>
            <person name="Kucharzyk K."/>
            <person name="Murdoch R.W."/>
            <person name="Higgins S."/>
            <person name="Loffler F."/>
        </authorList>
    </citation>
    <scope>NUCLEOTIDE SEQUENCE</scope>
</reference>